<name>A0A2I0T199_LIMLA</name>
<dbReference type="AlphaFoldDB" id="A0A2I0T199"/>
<proteinExistence type="predicted"/>
<gene>
    <name evidence="2" type="ORF">llap_22144</name>
</gene>
<sequence length="175" mass="19956">MWIFVYSYTGSDAFTIRHDTLNKCIQVKNSRIVIDDCKETSEALWKWVSQNRLFHLGSKQCLGLDIFTKSLSRLKMVDCNSELMLWWRCADASILGASQYKVTIKSTYVTASINATDQWRSNSSSDDICRFPYHGFEDVFFAGGLYSQIQCMLVACSLLDCQEPAVCFDLVVHLS</sequence>
<evidence type="ECO:0000259" key="1">
    <source>
        <dbReference type="SMART" id="SM00458"/>
    </source>
</evidence>
<dbReference type="Gene3D" id="2.80.10.50">
    <property type="match status" value="1"/>
</dbReference>
<protein>
    <recommendedName>
        <fullName evidence="1">Ricin B lectin domain-containing protein</fullName>
    </recommendedName>
</protein>
<dbReference type="SMART" id="SM00458">
    <property type="entry name" value="RICIN"/>
    <property type="match status" value="1"/>
</dbReference>
<evidence type="ECO:0000313" key="3">
    <source>
        <dbReference type="Proteomes" id="UP000233556"/>
    </source>
</evidence>
<dbReference type="InterPro" id="IPR035992">
    <property type="entry name" value="Ricin_B-like_lectins"/>
</dbReference>
<keyword evidence="3" id="KW-1185">Reference proteome</keyword>
<evidence type="ECO:0000313" key="2">
    <source>
        <dbReference type="EMBL" id="PKU27552.1"/>
    </source>
</evidence>
<accession>A0A2I0T199</accession>
<dbReference type="PROSITE" id="PS50231">
    <property type="entry name" value="RICIN_B_LECTIN"/>
    <property type="match status" value="1"/>
</dbReference>
<dbReference type="EMBL" id="KZ526090">
    <property type="protein sequence ID" value="PKU27552.1"/>
    <property type="molecule type" value="Genomic_DNA"/>
</dbReference>
<organism evidence="2 3">
    <name type="scientific">Limosa lapponica baueri</name>
    <dbReference type="NCBI Taxonomy" id="1758121"/>
    <lineage>
        <taxon>Eukaryota</taxon>
        <taxon>Metazoa</taxon>
        <taxon>Chordata</taxon>
        <taxon>Craniata</taxon>
        <taxon>Vertebrata</taxon>
        <taxon>Euteleostomi</taxon>
        <taxon>Archelosauria</taxon>
        <taxon>Archosauria</taxon>
        <taxon>Dinosauria</taxon>
        <taxon>Saurischia</taxon>
        <taxon>Theropoda</taxon>
        <taxon>Coelurosauria</taxon>
        <taxon>Aves</taxon>
        <taxon>Neognathae</taxon>
        <taxon>Neoaves</taxon>
        <taxon>Charadriiformes</taxon>
        <taxon>Scolopacidae</taxon>
        <taxon>Limosa</taxon>
    </lineage>
</organism>
<dbReference type="Pfam" id="PF24562">
    <property type="entry name" value="CysR_MRC2_N"/>
    <property type="match status" value="1"/>
</dbReference>
<dbReference type="OrthoDB" id="6153550at2759"/>
<reference evidence="3" key="2">
    <citation type="submission" date="2017-12" db="EMBL/GenBank/DDBJ databases">
        <title>Genome sequence of the Bar-tailed Godwit (Limosa lapponica baueri).</title>
        <authorList>
            <person name="Lima N.C.B."/>
            <person name="Parody-Merino A.M."/>
            <person name="Battley P.F."/>
            <person name="Fidler A.E."/>
            <person name="Prosdocimi F."/>
        </authorList>
    </citation>
    <scope>NUCLEOTIDE SEQUENCE [LARGE SCALE GENOMIC DNA]</scope>
</reference>
<dbReference type="SUPFAM" id="SSF50370">
    <property type="entry name" value="Ricin B-like lectins"/>
    <property type="match status" value="1"/>
</dbReference>
<dbReference type="InterPro" id="IPR000772">
    <property type="entry name" value="Ricin_B_lectin"/>
</dbReference>
<feature type="domain" description="Ricin B lectin" evidence="1">
    <location>
        <begin position="11"/>
        <end position="122"/>
    </location>
</feature>
<dbReference type="Proteomes" id="UP000233556">
    <property type="component" value="Unassembled WGS sequence"/>
</dbReference>
<dbReference type="FunFam" id="2.80.10.50:FF:000040">
    <property type="entry name" value="lymphocyte antigen 75 isoform X1"/>
    <property type="match status" value="1"/>
</dbReference>
<reference evidence="3" key="1">
    <citation type="submission" date="2017-11" db="EMBL/GenBank/DDBJ databases">
        <authorList>
            <person name="Lima N.C."/>
            <person name="Parody-Merino A.M."/>
            <person name="Battley P.F."/>
            <person name="Fidler A.E."/>
            <person name="Prosdocimi F."/>
        </authorList>
    </citation>
    <scope>NUCLEOTIDE SEQUENCE [LARGE SCALE GENOMIC DNA]</scope>
</reference>